<evidence type="ECO:0000256" key="7">
    <source>
        <dbReference type="ARBA" id="ARBA00023136"/>
    </source>
</evidence>
<dbReference type="PRINTS" id="PR01565">
    <property type="entry name" value="NEUROMEDINUR"/>
</dbReference>
<keyword evidence="11 12" id="KW-0807">Transducer</keyword>
<protein>
    <submittedName>
        <fullName evidence="16">Neuropeptides capa receptor</fullName>
    </submittedName>
</protein>
<dbReference type="InterPro" id="IPR005390">
    <property type="entry name" value="NeuromedU_rcpt"/>
</dbReference>
<evidence type="ECO:0000256" key="8">
    <source>
        <dbReference type="ARBA" id="ARBA00023157"/>
    </source>
</evidence>
<feature type="transmembrane region" description="Helical" evidence="14">
    <location>
        <begin position="161"/>
        <end position="182"/>
    </location>
</feature>
<comment type="subcellular location">
    <subcellularLocation>
        <location evidence="1">Cell membrane</location>
        <topology evidence="1">Multi-pass membrane protein</topology>
    </subcellularLocation>
</comment>
<dbReference type="SMART" id="SM01381">
    <property type="entry name" value="7TM_GPCR_Srsx"/>
    <property type="match status" value="1"/>
</dbReference>
<dbReference type="PANTHER" id="PTHR24243:SF107">
    <property type="entry name" value="NEUROPEPTIDES CAPA RECEPTOR"/>
    <property type="match status" value="1"/>
</dbReference>
<keyword evidence="9 12" id="KW-0675">Receptor</keyword>
<dbReference type="GO" id="GO:0001607">
    <property type="term" value="F:neuromedin U receptor activity"/>
    <property type="evidence" value="ECO:0007669"/>
    <property type="project" value="InterPro"/>
</dbReference>
<dbReference type="PRINTS" id="PR00237">
    <property type="entry name" value="GPCRRHODOPSN"/>
</dbReference>
<evidence type="ECO:0000313" key="16">
    <source>
        <dbReference type="EMBL" id="KOC71334.1"/>
    </source>
</evidence>
<feature type="transmembrane region" description="Helical" evidence="14">
    <location>
        <begin position="283"/>
        <end position="303"/>
    </location>
</feature>
<keyword evidence="16" id="KW-0527">Neuropeptide</keyword>
<feature type="transmembrane region" description="Helical" evidence="14">
    <location>
        <begin position="42"/>
        <end position="68"/>
    </location>
</feature>
<evidence type="ECO:0000256" key="11">
    <source>
        <dbReference type="ARBA" id="ARBA00023224"/>
    </source>
</evidence>
<dbReference type="CDD" id="cd15134">
    <property type="entry name" value="7tmA_capaR"/>
    <property type="match status" value="1"/>
</dbReference>
<evidence type="ECO:0000259" key="15">
    <source>
        <dbReference type="PROSITE" id="PS50262"/>
    </source>
</evidence>
<feature type="transmembrane region" description="Helical" evidence="14">
    <location>
        <begin position="323"/>
        <end position="345"/>
    </location>
</feature>
<name>A0A0L7RKG9_9HYME</name>
<evidence type="ECO:0000256" key="5">
    <source>
        <dbReference type="ARBA" id="ARBA00022989"/>
    </source>
</evidence>
<feature type="domain" description="G-protein coupled receptors family 1 profile" evidence="15">
    <location>
        <begin position="60"/>
        <end position="343"/>
    </location>
</feature>
<dbReference type="Pfam" id="PF00001">
    <property type="entry name" value="7tm_1"/>
    <property type="match status" value="1"/>
</dbReference>
<evidence type="ECO:0000256" key="4">
    <source>
        <dbReference type="ARBA" id="ARBA00022692"/>
    </source>
</evidence>
<dbReference type="AlphaFoldDB" id="A0A0L7RKG9"/>
<keyword evidence="4 12" id="KW-0812">Transmembrane</keyword>
<keyword evidence="8" id="KW-1015">Disulfide bond</keyword>
<dbReference type="InterPro" id="IPR000276">
    <property type="entry name" value="GPCR_Rhodpsn"/>
</dbReference>
<proteinExistence type="inferred from homology"/>
<evidence type="ECO:0000256" key="12">
    <source>
        <dbReference type="RuleBase" id="RU000688"/>
    </source>
</evidence>
<evidence type="ECO:0000256" key="13">
    <source>
        <dbReference type="SAM" id="MobiDB-lite"/>
    </source>
</evidence>
<keyword evidence="10" id="KW-0325">Glycoprotein</keyword>
<evidence type="ECO:0000256" key="3">
    <source>
        <dbReference type="ARBA" id="ARBA00022475"/>
    </source>
</evidence>
<evidence type="ECO:0000256" key="14">
    <source>
        <dbReference type="SAM" id="Phobius"/>
    </source>
</evidence>
<evidence type="ECO:0000256" key="1">
    <source>
        <dbReference type="ARBA" id="ARBA00004651"/>
    </source>
</evidence>
<dbReference type="OrthoDB" id="5962705at2759"/>
<dbReference type="PANTHER" id="PTHR24243">
    <property type="entry name" value="G-PROTEIN COUPLED RECEPTOR"/>
    <property type="match status" value="1"/>
</dbReference>
<dbReference type="PROSITE" id="PS50262">
    <property type="entry name" value="G_PROTEIN_RECEP_F1_2"/>
    <property type="match status" value="1"/>
</dbReference>
<dbReference type="STRING" id="597456.A0A0L7RKG9"/>
<feature type="transmembrane region" description="Helical" evidence="14">
    <location>
        <begin position="80"/>
        <end position="99"/>
    </location>
</feature>
<sequence>MNTSSEDGNDLHDFWRDWDLKNLTEAEYLTKVLGPKYLPMRMVIPLTIAYVAIFVTGIFGNVATCIVIMRNPSMQTATNYYLFSLAISDVILLVLGLPNELSLFWQQYPWVLGVGLCKIRAYVSEMSSYVSVLTIVAFSMERYLAICHPLRVYTISGLKRPIRFILAAWSIALVCAIPFAIYTKGTQESDGHGDPINGTALTSPWAFPRRDSAICAMLLPYMPDFPLYELSSIIFFLVPMLVILVVYIRMGLKIRSSTKDTVHSVVQGAIHGDTKQVQSRRSVIKMLSAVVILFFFCWAPFHAQRLLYVYAQESDYYPDLNEWLYILSGCLYYFSTTVNPILYNLMSMKYRRAFKQTICCKTRKPGRRSWPTRDSQTCDSNSNGKARNFRCSVRYTISQAKEMFRFTASRESVGKDGNMNDNVPRKSYMLRKEDSTSKPLLNRLHSAAQEQRNNASPACKTKEEKSMSTSSSVF</sequence>
<dbReference type="Gene3D" id="1.20.1070.10">
    <property type="entry name" value="Rhodopsin 7-helix transmembrane proteins"/>
    <property type="match status" value="1"/>
</dbReference>
<dbReference type="SUPFAM" id="SSF81321">
    <property type="entry name" value="Family A G protein-coupled receptor-like"/>
    <property type="match status" value="1"/>
</dbReference>
<keyword evidence="5 14" id="KW-1133">Transmembrane helix</keyword>
<dbReference type="PROSITE" id="PS00237">
    <property type="entry name" value="G_PROTEIN_RECEP_F1_1"/>
    <property type="match status" value="1"/>
</dbReference>
<evidence type="ECO:0000313" key="17">
    <source>
        <dbReference type="Proteomes" id="UP000053825"/>
    </source>
</evidence>
<organism evidence="16 17">
    <name type="scientific">Habropoda laboriosa</name>
    <dbReference type="NCBI Taxonomy" id="597456"/>
    <lineage>
        <taxon>Eukaryota</taxon>
        <taxon>Metazoa</taxon>
        <taxon>Ecdysozoa</taxon>
        <taxon>Arthropoda</taxon>
        <taxon>Hexapoda</taxon>
        <taxon>Insecta</taxon>
        <taxon>Pterygota</taxon>
        <taxon>Neoptera</taxon>
        <taxon>Endopterygota</taxon>
        <taxon>Hymenoptera</taxon>
        <taxon>Apocrita</taxon>
        <taxon>Aculeata</taxon>
        <taxon>Apoidea</taxon>
        <taxon>Anthophila</taxon>
        <taxon>Apidae</taxon>
        <taxon>Habropoda</taxon>
    </lineage>
</organism>
<dbReference type="Proteomes" id="UP000053825">
    <property type="component" value="Unassembled WGS sequence"/>
</dbReference>
<feature type="transmembrane region" description="Helical" evidence="14">
    <location>
        <begin position="227"/>
        <end position="248"/>
    </location>
</feature>
<feature type="transmembrane region" description="Helical" evidence="14">
    <location>
        <begin position="119"/>
        <end position="140"/>
    </location>
</feature>
<comment type="similarity">
    <text evidence="2 12">Belongs to the G-protein coupled receptor 1 family.</text>
</comment>
<evidence type="ECO:0000256" key="6">
    <source>
        <dbReference type="ARBA" id="ARBA00023040"/>
    </source>
</evidence>
<evidence type="ECO:0000256" key="9">
    <source>
        <dbReference type="ARBA" id="ARBA00023170"/>
    </source>
</evidence>
<gene>
    <name evidence="16" type="ORF">WH47_00091</name>
</gene>
<accession>A0A0L7RKG9</accession>
<dbReference type="GO" id="GO:0005886">
    <property type="term" value="C:plasma membrane"/>
    <property type="evidence" value="ECO:0007669"/>
    <property type="project" value="UniProtKB-SubCell"/>
</dbReference>
<keyword evidence="3" id="KW-1003">Cell membrane</keyword>
<dbReference type="InterPro" id="IPR017452">
    <property type="entry name" value="GPCR_Rhodpsn_7TM"/>
</dbReference>
<keyword evidence="6 12" id="KW-0297">G-protein coupled receptor</keyword>
<evidence type="ECO:0000256" key="2">
    <source>
        <dbReference type="ARBA" id="ARBA00010663"/>
    </source>
</evidence>
<feature type="region of interest" description="Disordered" evidence="13">
    <location>
        <begin position="414"/>
        <end position="474"/>
    </location>
</feature>
<keyword evidence="7 14" id="KW-0472">Membrane</keyword>
<dbReference type="EMBL" id="KQ414572">
    <property type="protein sequence ID" value="KOC71334.1"/>
    <property type="molecule type" value="Genomic_DNA"/>
</dbReference>
<keyword evidence="17" id="KW-1185">Reference proteome</keyword>
<evidence type="ECO:0000256" key="10">
    <source>
        <dbReference type="ARBA" id="ARBA00023180"/>
    </source>
</evidence>
<reference evidence="16 17" key="1">
    <citation type="submission" date="2015-07" db="EMBL/GenBank/DDBJ databases">
        <title>The genome of Habropoda laboriosa.</title>
        <authorList>
            <person name="Pan H."/>
            <person name="Kapheim K."/>
        </authorList>
    </citation>
    <scope>NUCLEOTIDE SEQUENCE [LARGE SCALE GENOMIC DNA]</scope>
    <source>
        <strain evidence="16">0110345459</strain>
    </source>
</reference>